<proteinExistence type="predicted"/>
<evidence type="ECO:0000313" key="1">
    <source>
        <dbReference type="EMBL" id="MQU06918.1"/>
    </source>
</evidence>
<dbReference type="AlphaFoldDB" id="A0A6L5HV23"/>
<gene>
    <name evidence="1" type="ORF">GHO27_14585</name>
</gene>
<protein>
    <submittedName>
        <fullName evidence="1">Uncharacterized protein</fullName>
    </submittedName>
</protein>
<comment type="caution">
    <text evidence="1">The sequence shown here is derived from an EMBL/GenBank/DDBJ whole genome shotgun (WGS) entry which is preliminary data.</text>
</comment>
<name>A0A6L5HV23_9PSED</name>
<reference evidence="1 2" key="1">
    <citation type="submission" date="2019-10" db="EMBL/GenBank/DDBJ databases">
        <title>Evaluation of single-gene subtyping targets for Pseudomonas.</title>
        <authorList>
            <person name="Reichler S.J."/>
            <person name="Orsi R.H."/>
            <person name="Wiedmann M."/>
            <person name="Martin N.H."/>
            <person name="Murphy S.I."/>
        </authorList>
    </citation>
    <scope>NUCLEOTIDE SEQUENCE [LARGE SCALE GENOMIC DNA]</scope>
    <source>
        <strain evidence="1 2">FSL R10-1637</strain>
    </source>
</reference>
<dbReference type="RefSeq" id="WP_153374145.1">
    <property type="nucleotide sequence ID" value="NZ_WIVU01000028.1"/>
</dbReference>
<sequence>MLKDGEIGASECPVVVRWRVARRNLRAQITLLLIAMGEVSTQRTVAELTALAHLMALSITGLVFESLHSPEPTETLTRPFVHTMQELV</sequence>
<evidence type="ECO:0000313" key="2">
    <source>
        <dbReference type="Proteomes" id="UP000478064"/>
    </source>
</evidence>
<dbReference type="Proteomes" id="UP000478064">
    <property type="component" value="Unassembled WGS sequence"/>
</dbReference>
<accession>A0A6L5HV23</accession>
<organism evidence="1 2">
    <name type="scientific">Pseudomonas helleri</name>
    <dbReference type="NCBI Taxonomy" id="1608996"/>
    <lineage>
        <taxon>Bacteria</taxon>
        <taxon>Pseudomonadati</taxon>
        <taxon>Pseudomonadota</taxon>
        <taxon>Gammaproteobacteria</taxon>
        <taxon>Pseudomonadales</taxon>
        <taxon>Pseudomonadaceae</taxon>
        <taxon>Pseudomonas</taxon>
    </lineage>
</organism>
<dbReference type="EMBL" id="WIVU01000028">
    <property type="protein sequence ID" value="MQU06918.1"/>
    <property type="molecule type" value="Genomic_DNA"/>
</dbReference>